<dbReference type="AlphaFoldDB" id="A0A4Y2QFS8"/>
<gene>
    <name evidence="1" type="ORF">AVEN_18652_1</name>
</gene>
<comment type="caution">
    <text evidence="1">The sequence shown here is derived from an EMBL/GenBank/DDBJ whole genome shotgun (WGS) entry which is preliminary data.</text>
</comment>
<evidence type="ECO:0000313" key="1">
    <source>
        <dbReference type="EMBL" id="GBN62063.1"/>
    </source>
</evidence>
<reference evidence="1 2" key="1">
    <citation type="journal article" date="2019" name="Sci. Rep.">
        <title>Orb-weaving spider Araneus ventricosus genome elucidates the spidroin gene catalogue.</title>
        <authorList>
            <person name="Kono N."/>
            <person name="Nakamura H."/>
            <person name="Ohtoshi R."/>
            <person name="Moran D.A.P."/>
            <person name="Shinohara A."/>
            <person name="Yoshida Y."/>
            <person name="Fujiwara M."/>
            <person name="Mori M."/>
            <person name="Tomita M."/>
            <person name="Arakawa K."/>
        </authorList>
    </citation>
    <scope>NUCLEOTIDE SEQUENCE [LARGE SCALE GENOMIC DNA]</scope>
</reference>
<organism evidence="1 2">
    <name type="scientific">Araneus ventricosus</name>
    <name type="common">Orbweaver spider</name>
    <name type="synonym">Epeira ventricosa</name>
    <dbReference type="NCBI Taxonomy" id="182803"/>
    <lineage>
        <taxon>Eukaryota</taxon>
        <taxon>Metazoa</taxon>
        <taxon>Ecdysozoa</taxon>
        <taxon>Arthropoda</taxon>
        <taxon>Chelicerata</taxon>
        <taxon>Arachnida</taxon>
        <taxon>Araneae</taxon>
        <taxon>Araneomorphae</taxon>
        <taxon>Entelegynae</taxon>
        <taxon>Araneoidea</taxon>
        <taxon>Araneidae</taxon>
        <taxon>Araneus</taxon>
    </lineage>
</organism>
<dbReference type="Proteomes" id="UP000499080">
    <property type="component" value="Unassembled WGS sequence"/>
</dbReference>
<evidence type="ECO:0000313" key="2">
    <source>
        <dbReference type="Proteomes" id="UP000499080"/>
    </source>
</evidence>
<keyword evidence="2" id="KW-1185">Reference proteome</keyword>
<proteinExistence type="predicted"/>
<sequence length="114" mass="12730">MGLDFVLASRGGMVPVLAHKTLESQFCDSLLTPNDAFFIIEDIWVQIVISVNKLMSQCDCPRARRCRRAYPVDPPAERSCQLQAQVSRIGIVKLSAKLGGHFPLQASMKRLKIM</sequence>
<name>A0A4Y2QFS8_ARAVE</name>
<accession>A0A4Y2QFS8</accession>
<protein>
    <submittedName>
        <fullName evidence="1">Uncharacterized protein</fullName>
    </submittedName>
</protein>
<dbReference type="EMBL" id="BGPR01013754">
    <property type="protein sequence ID" value="GBN62063.1"/>
    <property type="molecule type" value="Genomic_DNA"/>
</dbReference>